<reference evidence="1 2" key="1">
    <citation type="submission" date="2019-03" db="EMBL/GenBank/DDBJ databases">
        <authorList>
            <person name="Fan P."/>
        </authorList>
    </citation>
    <scope>NUCLEOTIDE SEQUENCE [LARGE SCALE GENOMIC DNA]</scope>
    <source>
        <strain evidence="1 2">KCJ4950</strain>
    </source>
</reference>
<dbReference type="PANTHER" id="PTHR34070">
    <property type="entry name" value="ARMADILLO-TYPE FOLD"/>
    <property type="match status" value="1"/>
</dbReference>
<dbReference type="Pfam" id="PF08713">
    <property type="entry name" value="DNA_alkylation"/>
    <property type="match status" value="1"/>
</dbReference>
<dbReference type="EMBL" id="SJWY01000236">
    <property type="protein sequence ID" value="TDE70380.1"/>
    <property type="molecule type" value="Genomic_DNA"/>
</dbReference>
<name>A0A4R5G388_9STRE</name>
<keyword evidence="2" id="KW-1185">Reference proteome</keyword>
<dbReference type="PANTHER" id="PTHR34070:SF1">
    <property type="entry name" value="DNA ALKYLATION REPAIR PROTEIN"/>
    <property type="match status" value="1"/>
</dbReference>
<dbReference type="InterPro" id="IPR016024">
    <property type="entry name" value="ARM-type_fold"/>
</dbReference>
<sequence length="219" mass="26265">MSKYDDICRSFEANANPKKAQEMSAYMKNRFLFYGIQTPNRRAIYKEFIAIEKKTETVDWAFLDHCWEDKHREYQYLVLDYLRAFQKYLTFEDIKKIKPFISSKQWWDSIDVLAGIVGRIGLEDTRVDDVMKIWAQDDNLWFRRIAILHQLGRKKKTKLELLEWILLTNLGSREFFINKAIGWALRDFSKVNPDWVRQFLAKNEEKLSSLSIREASKYL</sequence>
<accession>A0A4R5G388</accession>
<dbReference type="InterPro" id="IPR014825">
    <property type="entry name" value="DNA_alkylation"/>
</dbReference>
<proteinExistence type="predicted"/>
<dbReference type="Gene3D" id="1.25.40.290">
    <property type="entry name" value="ARM repeat domains"/>
    <property type="match status" value="1"/>
</dbReference>
<dbReference type="Gene3D" id="1.20.1660.10">
    <property type="entry name" value="Hypothetical protein (EF3068)"/>
    <property type="match status" value="1"/>
</dbReference>
<organism evidence="1 2">
    <name type="scientific">Streptococcus vicugnae</name>
    <dbReference type="NCBI Taxonomy" id="2740579"/>
    <lineage>
        <taxon>Bacteria</taxon>
        <taxon>Bacillati</taxon>
        <taxon>Bacillota</taxon>
        <taxon>Bacilli</taxon>
        <taxon>Lactobacillales</taxon>
        <taxon>Streptococcaceae</taxon>
        <taxon>Streptococcus</taxon>
    </lineage>
</organism>
<gene>
    <name evidence="1" type="ORF">E0E04_08095</name>
</gene>
<comment type="caution">
    <text evidence="1">The sequence shown here is derived from an EMBL/GenBank/DDBJ whole genome shotgun (WGS) entry which is preliminary data.</text>
</comment>
<dbReference type="CDD" id="cd07064">
    <property type="entry name" value="AlkD_like_1"/>
    <property type="match status" value="1"/>
</dbReference>
<evidence type="ECO:0000313" key="1">
    <source>
        <dbReference type="EMBL" id="TDE70380.1"/>
    </source>
</evidence>
<evidence type="ECO:0000313" key="2">
    <source>
        <dbReference type="Proteomes" id="UP000295231"/>
    </source>
</evidence>
<dbReference type="RefSeq" id="WP_132869939.1">
    <property type="nucleotide sequence ID" value="NZ_SJWY01000236.1"/>
</dbReference>
<protein>
    <submittedName>
        <fullName evidence="1">DNA alkylation repair protein</fullName>
    </submittedName>
</protein>
<dbReference type="Proteomes" id="UP000295231">
    <property type="component" value="Unassembled WGS sequence"/>
</dbReference>
<dbReference type="SUPFAM" id="SSF48371">
    <property type="entry name" value="ARM repeat"/>
    <property type="match status" value="1"/>
</dbReference>
<dbReference type="AlphaFoldDB" id="A0A4R5G388"/>